<evidence type="ECO:0000256" key="7">
    <source>
        <dbReference type="ARBA" id="ARBA00029731"/>
    </source>
</evidence>
<keyword evidence="3" id="KW-0547">Nucleotide-binding</keyword>
<organism evidence="11">
    <name type="scientific">Rhipicephalus appendiculatus</name>
    <name type="common">Brown ear tick</name>
    <dbReference type="NCBI Taxonomy" id="34631"/>
    <lineage>
        <taxon>Eukaryota</taxon>
        <taxon>Metazoa</taxon>
        <taxon>Ecdysozoa</taxon>
        <taxon>Arthropoda</taxon>
        <taxon>Chelicerata</taxon>
        <taxon>Arachnida</taxon>
        <taxon>Acari</taxon>
        <taxon>Parasitiformes</taxon>
        <taxon>Ixodida</taxon>
        <taxon>Ixodoidea</taxon>
        <taxon>Ixodidae</taxon>
        <taxon>Rhipicephalinae</taxon>
        <taxon>Rhipicephalus</taxon>
        <taxon>Rhipicephalus</taxon>
    </lineage>
</organism>
<feature type="domain" description="Aminoacyl-transfer RNA synthetases class-II family profile" evidence="10">
    <location>
        <begin position="39"/>
        <end position="458"/>
    </location>
</feature>
<evidence type="ECO:0000256" key="2">
    <source>
        <dbReference type="ARBA" id="ARBA00022598"/>
    </source>
</evidence>
<dbReference type="Gene3D" id="3.30.930.10">
    <property type="entry name" value="Bira Bifunctional Protein, Domain 2"/>
    <property type="match status" value="1"/>
</dbReference>
<name>A0A131YS84_RHIAP</name>
<dbReference type="InterPro" id="IPR033730">
    <property type="entry name" value="ProRS_core_prok"/>
</dbReference>
<evidence type="ECO:0000256" key="1">
    <source>
        <dbReference type="ARBA" id="ARBA00012831"/>
    </source>
</evidence>
<dbReference type="InterPro" id="IPR004154">
    <property type="entry name" value="Anticodon-bd"/>
</dbReference>
<dbReference type="Pfam" id="PF00587">
    <property type="entry name" value="tRNA-synt_2b"/>
    <property type="match status" value="1"/>
</dbReference>
<proteinExistence type="predicted"/>
<dbReference type="Pfam" id="PF03129">
    <property type="entry name" value="HGTP_anticodon"/>
    <property type="match status" value="1"/>
</dbReference>
<dbReference type="CDD" id="cd00779">
    <property type="entry name" value="ProRS_core_prok"/>
    <property type="match status" value="1"/>
</dbReference>
<evidence type="ECO:0000256" key="9">
    <source>
        <dbReference type="ARBA" id="ARBA00071545"/>
    </source>
</evidence>
<evidence type="ECO:0000256" key="8">
    <source>
        <dbReference type="ARBA" id="ARBA00047671"/>
    </source>
</evidence>
<dbReference type="EMBL" id="GEDV01007796">
    <property type="protein sequence ID" value="JAP80761.1"/>
    <property type="molecule type" value="Transcribed_RNA"/>
</dbReference>
<dbReference type="PRINTS" id="PR01046">
    <property type="entry name" value="TRNASYNTHPRO"/>
</dbReference>
<sequence>MLPRRSLRCLRAFHAGKTVPETFVRASRLLQPSASTKSDAKQALCKSQKLMLDHGLISSTGPGTFALLPLAVKALERLVNLIDSELQQIGGQKTYFPCLVPSTLFKKTGRLDKLGQELFVLKDRKDHDYCLGPTHEEAVTQLVSSLKTLPHASLPLMLYQITPKFRDEARPKFGLLRGREFIMKDMYSFDKTVEEAAGTYNLVCDAYMRILQQLEVPFVKVKASTGAMGGSYSHEFHFLNDIGEDHLHVCTQCQTGLSVDEVGSGCENGTCENCGGCLQEARGIEVAHAFCLGTTYSKLLSATTQHADGKNRPFEMNCFGIGVTRLLAACLEMLASEDRMRWPLSIAPFRVAVITPKRGSHEVGSLPLAEHLARQLDSLDQLRGAVIMDDRDDWTIGKRLKDLDTLGTPYIIVAGKKTKEPVPLFELYNALEGSTAELTHSELLHLFQFGPLAVKRIY</sequence>
<dbReference type="InterPro" id="IPR050062">
    <property type="entry name" value="Pro-tRNA_synthetase"/>
</dbReference>
<dbReference type="Gene3D" id="3.40.50.800">
    <property type="entry name" value="Anticodon-binding domain"/>
    <property type="match status" value="1"/>
</dbReference>
<accession>A0A131YS84</accession>
<evidence type="ECO:0000256" key="4">
    <source>
        <dbReference type="ARBA" id="ARBA00022840"/>
    </source>
</evidence>
<dbReference type="GO" id="GO:0005739">
    <property type="term" value="C:mitochondrion"/>
    <property type="evidence" value="ECO:0007669"/>
    <property type="project" value="TreeGrafter"/>
</dbReference>
<evidence type="ECO:0000256" key="6">
    <source>
        <dbReference type="ARBA" id="ARBA00023146"/>
    </source>
</evidence>
<evidence type="ECO:0000256" key="3">
    <source>
        <dbReference type="ARBA" id="ARBA00022741"/>
    </source>
</evidence>
<dbReference type="SUPFAM" id="SSF55681">
    <property type="entry name" value="Class II aaRS and biotin synthetases"/>
    <property type="match status" value="1"/>
</dbReference>
<dbReference type="PANTHER" id="PTHR42753:SF10">
    <property type="entry name" value="PROLINE--TRNA LIGASE, MITOCHONDRIAL-RELATED"/>
    <property type="match status" value="1"/>
</dbReference>
<dbReference type="GO" id="GO:0005524">
    <property type="term" value="F:ATP binding"/>
    <property type="evidence" value="ECO:0007669"/>
    <property type="project" value="UniProtKB-KW"/>
</dbReference>
<protein>
    <recommendedName>
        <fullName evidence="9">Probable proline--tRNA ligase, mitochondrial</fullName>
        <ecNumber evidence="1">6.1.1.15</ecNumber>
    </recommendedName>
    <alternativeName>
        <fullName evidence="7">Prolyl-tRNA synthetase</fullName>
    </alternativeName>
</protein>
<keyword evidence="4" id="KW-0067">ATP-binding</keyword>
<evidence type="ECO:0000256" key="5">
    <source>
        <dbReference type="ARBA" id="ARBA00022917"/>
    </source>
</evidence>
<dbReference type="PANTHER" id="PTHR42753">
    <property type="entry name" value="MITOCHONDRIAL RIBOSOME PROTEIN L39/PROLYL-TRNA LIGASE FAMILY MEMBER"/>
    <property type="match status" value="1"/>
</dbReference>
<dbReference type="PROSITE" id="PS50862">
    <property type="entry name" value="AA_TRNA_LIGASE_II"/>
    <property type="match status" value="1"/>
</dbReference>
<dbReference type="FunFam" id="3.30.930.10:FF:000042">
    <property type="entry name" value="probable proline--tRNA ligase, mitochondrial"/>
    <property type="match status" value="1"/>
</dbReference>
<evidence type="ECO:0000259" key="10">
    <source>
        <dbReference type="PROSITE" id="PS50862"/>
    </source>
</evidence>
<dbReference type="InterPro" id="IPR002314">
    <property type="entry name" value="aa-tRNA-synt_IIb"/>
</dbReference>
<dbReference type="InterPro" id="IPR002316">
    <property type="entry name" value="Pro-tRNA-ligase_IIa"/>
</dbReference>
<keyword evidence="5" id="KW-0648">Protein biosynthesis</keyword>
<dbReference type="InterPro" id="IPR006195">
    <property type="entry name" value="aa-tRNA-synth_II"/>
</dbReference>
<keyword evidence="6 11" id="KW-0030">Aminoacyl-tRNA synthetase</keyword>
<dbReference type="AlphaFoldDB" id="A0A131YS84"/>
<reference evidence="11" key="1">
    <citation type="journal article" date="2016" name="Ticks Tick Borne Dis.">
        <title>De novo assembly and annotation of the salivary gland transcriptome of Rhipicephalus appendiculatus male and female ticks during blood feeding.</title>
        <authorList>
            <person name="de Castro M.H."/>
            <person name="de Klerk D."/>
            <person name="Pienaar R."/>
            <person name="Latif A.A."/>
            <person name="Rees D.J."/>
            <person name="Mans B.J."/>
        </authorList>
    </citation>
    <scope>NUCLEOTIDE SEQUENCE</scope>
    <source>
        <tissue evidence="11">Salivary glands</tissue>
    </source>
</reference>
<dbReference type="InterPro" id="IPR045864">
    <property type="entry name" value="aa-tRNA-synth_II/BPL/LPL"/>
</dbReference>
<dbReference type="GO" id="GO:0006433">
    <property type="term" value="P:prolyl-tRNA aminoacylation"/>
    <property type="evidence" value="ECO:0007669"/>
    <property type="project" value="InterPro"/>
</dbReference>
<dbReference type="GO" id="GO:0004827">
    <property type="term" value="F:proline-tRNA ligase activity"/>
    <property type="evidence" value="ECO:0007669"/>
    <property type="project" value="UniProtKB-EC"/>
</dbReference>
<dbReference type="EC" id="6.1.1.15" evidence="1"/>
<evidence type="ECO:0000313" key="11">
    <source>
        <dbReference type="EMBL" id="JAP80761.1"/>
    </source>
</evidence>
<comment type="catalytic activity">
    <reaction evidence="8">
        <text>tRNA(Pro) + L-proline + ATP = L-prolyl-tRNA(Pro) + AMP + diphosphate</text>
        <dbReference type="Rhea" id="RHEA:14305"/>
        <dbReference type="Rhea" id="RHEA-COMP:9700"/>
        <dbReference type="Rhea" id="RHEA-COMP:9702"/>
        <dbReference type="ChEBI" id="CHEBI:30616"/>
        <dbReference type="ChEBI" id="CHEBI:33019"/>
        <dbReference type="ChEBI" id="CHEBI:60039"/>
        <dbReference type="ChEBI" id="CHEBI:78442"/>
        <dbReference type="ChEBI" id="CHEBI:78532"/>
        <dbReference type="ChEBI" id="CHEBI:456215"/>
        <dbReference type="EC" id="6.1.1.15"/>
    </reaction>
</comment>
<dbReference type="SUPFAM" id="SSF52954">
    <property type="entry name" value="Class II aaRS ABD-related"/>
    <property type="match status" value="1"/>
</dbReference>
<keyword evidence="2" id="KW-0436">Ligase</keyword>
<dbReference type="InterPro" id="IPR036621">
    <property type="entry name" value="Anticodon-bd_dom_sf"/>
</dbReference>